<comment type="subcellular location">
    <subcellularLocation>
        <location evidence="1">Membrane</location>
        <topology evidence="1">Multi-pass membrane protein</topology>
    </subcellularLocation>
</comment>
<dbReference type="STRING" id="1157962.A0A250XFS1"/>
<evidence type="ECO:0000259" key="7">
    <source>
        <dbReference type="PROSITE" id="PS50922"/>
    </source>
</evidence>
<sequence length="330" mass="38438">MPRLKKTLKMRALVNNVITLLEPYCSSHPDPKSFPPDPEQTFLLGNRYADYALAFGFALLFPLLRSLLRTIIYEPTGKYFMSRALPKGVKAIDSDKIRKWNESSWKLTIYIFFTTFAFLVSYKEPWFTDTRYFWLGCTHFPPCNMFVKKGVLLFYCVQTGFYLQAIHFLAFHEVRRKDWLESMIHHVVTTFLLVYSYYVNFTRIGIMVMLLHDISDIFLEGAKLARYCKQQSVALIAFILFFVSWVVCRLVYFPLVIIRSTLAEPMTLVGRPYGIDPMPHYAIFNGLLLVLLVLHIYWTWLILQVLILAIKTSAQNGDVREGDVGDDKED</sequence>
<proteinExistence type="predicted"/>
<dbReference type="AlphaFoldDB" id="A0A250XFS1"/>
<dbReference type="EMBL" id="BEGY01000072">
    <property type="protein sequence ID" value="GAX81928.1"/>
    <property type="molecule type" value="Genomic_DNA"/>
</dbReference>
<name>A0A250XFS1_9CHLO</name>
<evidence type="ECO:0000256" key="6">
    <source>
        <dbReference type="SAM" id="Phobius"/>
    </source>
</evidence>
<evidence type="ECO:0000256" key="5">
    <source>
        <dbReference type="PROSITE-ProRule" id="PRU00205"/>
    </source>
</evidence>
<dbReference type="InterPro" id="IPR006634">
    <property type="entry name" value="TLC-dom"/>
</dbReference>
<dbReference type="InterPro" id="IPR016439">
    <property type="entry name" value="Lag1/Lac1-like"/>
</dbReference>
<dbReference type="Pfam" id="PF03798">
    <property type="entry name" value="TRAM_LAG1_CLN8"/>
    <property type="match status" value="1"/>
</dbReference>
<dbReference type="GO" id="GO:0005789">
    <property type="term" value="C:endoplasmic reticulum membrane"/>
    <property type="evidence" value="ECO:0007669"/>
    <property type="project" value="UniProtKB-SubCell"/>
</dbReference>
<evidence type="ECO:0000256" key="1">
    <source>
        <dbReference type="ARBA" id="ARBA00004141"/>
    </source>
</evidence>
<feature type="transmembrane region" description="Helical" evidence="6">
    <location>
        <begin position="51"/>
        <end position="68"/>
    </location>
</feature>
<dbReference type="SMART" id="SM00724">
    <property type="entry name" value="TLC"/>
    <property type="match status" value="1"/>
</dbReference>
<keyword evidence="4 5" id="KW-0472">Membrane</keyword>
<dbReference type="PROSITE" id="PS50922">
    <property type="entry name" value="TLC"/>
    <property type="match status" value="1"/>
</dbReference>
<protein>
    <recommendedName>
        <fullName evidence="7">TLC domain-containing protein</fullName>
    </recommendedName>
</protein>
<keyword evidence="3 6" id="KW-1133">Transmembrane helix</keyword>
<dbReference type="PANTHER" id="PTHR12560">
    <property type="entry name" value="LONGEVITY ASSURANCE FACTOR 1 LAG1"/>
    <property type="match status" value="1"/>
</dbReference>
<feature type="domain" description="TLC" evidence="7">
    <location>
        <begin position="98"/>
        <end position="311"/>
    </location>
</feature>
<evidence type="ECO:0000256" key="3">
    <source>
        <dbReference type="ARBA" id="ARBA00022989"/>
    </source>
</evidence>
<evidence type="ECO:0000256" key="2">
    <source>
        <dbReference type="ARBA" id="ARBA00022692"/>
    </source>
</evidence>
<keyword evidence="2 5" id="KW-0812">Transmembrane</keyword>
<accession>A0A250XFS1</accession>
<evidence type="ECO:0000256" key="4">
    <source>
        <dbReference type="ARBA" id="ARBA00023136"/>
    </source>
</evidence>
<feature type="transmembrane region" description="Helical" evidence="6">
    <location>
        <begin position="234"/>
        <end position="258"/>
    </location>
</feature>
<keyword evidence="9" id="KW-1185">Reference proteome</keyword>
<dbReference type="Proteomes" id="UP000232323">
    <property type="component" value="Unassembled WGS sequence"/>
</dbReference>
<comment type="caution">
    <text evidence="8">The sequence shown here is derived from an EMBL/GenBank/DDBJ whole genome shotgun (WGS) entry which is preliminary data.</text>
</comment>
<feature type="transmembrane region" description="Helical" evidence="6">
    <location>
        <begin position="179"/>
        <end position="198"/>
    </location>
</feature>
<feature type="transmembrane region" description="Helical" evidence="6">
    <location>
        <begin position="278"/>
        <end position="303"/>
    </location>
</feature>
<reference evidence="8 9" key="1">
    <citation type="submission" date="2017-08" db="EMBL/GenBank/DDBJ databases">
        <title>Acidophilic green algal genome provides insights into adaptation to an acidic environment.</title>
        <authorList>
            <person name="Hirooka S."/>
            <person name="Hirose Y."/>
            <person name="Kanesaki Y."/>
            <person name="Higuchi S."/>
            <person name="Fujiwara T."/>
            <person name="Onuma R."/>
            <person name="Era A."/>
            <person name="Ohbayashi R."/>
            <person name="Uzuka A."/>
            <person name="Nozaki H."/>
            <person name="Yoshikawa H."/>
            <person name="Miyagishima S.Y."/>
        </authorList>
    </citation>
    <scope>NUCLEOTIDE SEQUENCE [LARGE SCALE GENOMIC DNA]</scope>
    <source>
        <strain evidence="8 9">NIES-2499</strain>
    </source>
</reference>
<organism evidence="8 9">
    <name type="scientific">Chlamydomonas eustigma</name>
    <dbReference type="NCBI Taxonomy" id="1157962"/>
    <lineage>
        <taxon>Eukaryota</taxon>
        <taxon>Viridiplantae</taxon>
        <taxon>Chlorophyta</taxon>
        <taxon>core chlorophytes</taxon>
        <taxon>Chlorophyceae</taxon>
        <taxon>CS clade</taxon>
        <taxon>Chlamydomonadales</taxon>
        <taxon>Chlamydomonadaceae</taxon>
        <taxon>Chlamydomonas</taxon>
    </lineage>
</organism>
<feature type="transmembrane region" description="Helical" evidence="6">
    <location>
        <begin position="152"/>
        <end position="172"/>
    </location>
</feature>
<dbReference type="PANTHER" id="PTHR12560:SF0">
    <property type="entry name" value="LD18904P"/>
    <property type="match status" value="1"/>
</dbReference>
<evidence type="ECO:0000313" key="8">
    <source>
        <dbReference type="EMBL" id="GAX81928.1"/>
    </source>
</evidence>
<dbReference type="OrthoDB" id="537032at2759"/>
<dbReference type="GO" id="GO:0050291">
    <property type="term" value="F:sphingosine N-acyltransferase activity"/>
    <property type="evidence" value="ECO:0007669"/>
    <property type="project" value="InterPro"/>
</dbReference>
<evidence type="ECO:0000313" key="9">
    <source>
        <dbReference type="Proteomes" id="UP000232323"/>
    </source>
</evidence>
<dbReference type="GO" id="GO:0046513">
    <property type="term" value="P:ceramide biosynthetic process"/>
    <property type="evidence" value="ECO:0007669"/>
    <property type="project" value="InterPro"/>
</dbReference>
<gene>
    <name evidence="8" type="ORF">CEUSTIGMA_g9356.t1</name>
</gene>
<feature type="transmembrane region" description="Helical" evidence="6">
    <location>
        <begin position="104"/>
        <end position="122"/>
    </location>
</feature>